<comment type="function">
    <text evidence="4">Catalyzes two steps in the biosynthesis of coenzyme A. In the first step cysteine is conjugated to 4'-phosphopantothenate to form 4-phosphopantothenoylcysteine, in the latter compound is decarboxylated to form 4'-phosphopantotheine.</text>
</comment>
<dbReference type="NCBIfam" id="TIGR00521">
    <property type="entry name" value="coaBC_dfp"/>
    <property type="match status" value="1"/>
</dbReference>
<dbReference type="RefSeq" id="WP_136372794.1">
    <property type="nucleotide sequence ID" value="NZ_SSOB01000043.1"/>
</dbReference>
<dbReference type="InterPro" id="IPR003382">
    <property type="entry name" value="Flavoprotein"/>
</dbReference>
<evidence type="ECO:0000259" key="7">
    <source>
        <dbReference type="Pfam" id="PF04127"/>
    </source>
</evidence>
<dbReference type="InterPro" id="IPR005252">
    <property type="entry name" value="CoaBC"/>
</dbReference>
<gene>
    <name evidence="3 8" type="primary">coaBC</name>
    <name evidence="8" type="ORF">E6C55_26170</name>
</gene>
<dbReference type="GO" id="GO:0004633">
    <property type="term" value="F:phosphopantothenoylcysteine decarboxylase activity"/>
    <property type="evidence" value="ECO:0007669"/>
    <property type="project" value="UniProtKB-UniRule"/>
</dbReference>
<feature type="region of interest" description="Phosphopantothenoylcysteine decarboxylase" evidence="3">
    <location>
        <begin position="1"/>
        <end position="198"/>
    </location>
</feature>
<feature type="binding site" evidence="3">
    <location>
        <begin position="313"/>
        <end position="316"/>
    </location>
    <ligand>
        <name>CTP</name>
        <dbReference type="ChEBI" id="CHEBI:37563"/>
    </ligand>
</feature>
<feature type="active site" description="Proton donor" evidence="3">
    <location>
        <position position="157"/>
    </location>
</feature>
<feature type="compositionally biased region" description="Basic and acidic residues" evidence="5">
    <location>
        <begin position="419"/>
        <end position="441"/>
    </location>
</feature>
<reference evidence="8 9" key="1">
    <citation type="submission" date="2019-04" db="EMBL/GenBank/DDBJ databases">
        <title>Cohnella sp. nov. isolated from preserved vegetables.</title>
        <authorList>
            <person name="Lin S.-Y."/>
            <person name="Hung M.-H."/>
            <person name="Young C.-C."/>
        </authorList>
    </citation>
    <scope>NUCLEOTIDE SEQUENCE [LARGE SCALE GENOMIC DNA]</scope>
    <source>
        <strain evidence="8 9">CC-MHH1044</strain>
    </source>
</reference>
<feature type="binding site" evidence="3">
    <location>
        <position position="340"/>
    </location>
    <ligand>
        <name>CTP</name>
        <dbReference type="ChEBI" id="CHEBI:37563"/>
    </ligand>
</feature>
<dbReference type="EC" id="4.1.1.36" evidence="3"/>
<dbReference type="Gene3D" id="3.40.50.10300">
    <property type="entry name" value="CoaB-like"/>
    <property type="match status" value="1"/>
</dbReference>
<dbReference type="Gene3D" id="3.40.50.1950">
    <property type="entry name" value="Flavin prenyltransferase-like"/>
    <property type="match status" value="1"/>
</dbReference>
<dbReference type="OrthoDB" id="9802554at2"/>
<feature type="domain" description="DNA/pantothenate metabolism flavoprotein C-terminal" evidence="7">
    <location>
        <begin position="194"/>
        <end position="412"/>
    </location>
</feature>
<dbReference type="SUPFAM" id="SSF52507">
    <property type="entry name" value="Homo-oligomeric flavin-containing Cys decarboxylases, HFCD"/>
    <property type="match status" value="1"/>
</dbReference>
<keyword evidence="3 4" id="KW-0285">Flavoprotein</keyword>
<dbReference type="AlphaFoldDB" id="A0A4S4BI49"/>
<feature type="binding site" evidence="3">
    <location>
        <position position="354"/>
    </location>
    <ligand>
        <name>CTP</name>
        <dbReference type="ChEBI" id="CHEBI:37563"/>
    </ligand>
</feature>
<dbReference type="EC" id="6.3.2.5" evidence="3"/>
<dbReference type="InterPro" id="IPR036551">
    <property type="entry name" value="Flavin_trans-like"/>
</dbReference>
<feature type="binding site" evidence="3">
    <location>
        <position position="358"/>
    </location>
    <ligand>
        <name>CTP</name>
        <dbReference type="ChEBI" id="CHEBI:37563"/>
    </ligand>
</feature>
<comment type="similarity">
    <text evidence="3 4">In the C-terminal section; belongs to the PPC synthetase family.</text>
</comment>
<feature type="binding site" evidence="3">
    <location>
        <position position="287"/>
    </location>
    <ligand>
        <name>CTP</name>
        <dbReference type="ChEBI" id="CHEBI:37563"/>
    </ligand>
</feature>
<comment type="cofactor">
    <cofactor evidence="3">
        <name>Mg(2+)</name>
        <dbReference type="ChEBI" id="CHEBI:18420"/>
    </cofactor>
</comment>
<keyword evidence="2 3" id="KW-0456">Lyase</keyword>
<keyword evidence="1 3" id="KW-0210">Decarboxylase</keyword>
<keyword evidence="3 4" id="KW-0288">FMN</keyword>
<comment type="function">
    <text evidence="3">Catalyzes two sequential steps in the biosynthesis of coenzyme A. In the first step cysteine is conjugated to 4'-phosphopantothenate to form 4-phosphopantothenoylcysteine. In the second step the latter compound is decarboxylated to form 4'-phosphopantotheine.</text>
</comment>
<comment type="similarity">
    <text evidence="3 4">In the N-terminal section; belongs to the HFCD (homo-oligomeric flavin containing Cys decarboxylase) superfamily.</text>
</comment>
<name>A0A4S4BI49_9BACL</name>
<evidence type="ECO:0000256" key="5">
    <source>
        <dbReference type="SAM" id="MobiDB-lite"/>
    </source>
</evidence>
<dbReference type="GO" id="GO:0004632">
    <property type="term" value="F:phosphopantothenate--cysteine ligase activity"/>
    <property type="evidence" value="ECO:0007669"/>
    <property type="project" value="UniProtKB-UniRule"/>
</dbReference>
<dbReference type="EMBL" id="SSOB01000043">
    <property type="protein sequence ID" value="THF74264.1"/>
    <property type="molecule type" value="Genomic_DNA"/>
</dbReference>
<dbReference type="GO" id="GO:0046872">
    <property type="term" value="F:metal ion binding"/>
    <property type="evidence" value="ECO:0007669"/>
    <property type="project" value="UniProtKB-KW"/>
</dbReference>
<dbReference type="UniPathway" id="UPA00241">
    <property type="reaction ID" value="UER00353"/>
</dbReference>
<feature type="region of interest" description="Phosphopantothenate--cysteine ligase" evidence="3">
    <location>
        <begin position="199"/>
        <end position="441"/>
    </location>
</feature>
<dbReference type="InterPro" id="IPR007085">
    <property type="entry name" value="DNA/pantothenate-metab_flavo_C"/>
</dbReference>
<comment type="caution">
    <text evidence="8">The sequence shown here is derived from an EMBL/GenBank/DDBJ whole genome shotgun (WGS) entry which is preliminary data.</text>
</comment>
<dbReference type="SUPFAM" id="SSF102645">
    <property type="entry name" value="CoaB-like"/>
    <property type="match status" value="1"/>
</dbReference>
<evidence type="ECO:0000256" key="3">
    <source>
        <dbReference type="HAMAP-Rule" id="MF_02225"/>
    </source>
</evidence>
<keyword evidence="3" id="KW-0511">Multifunctional enzyme</keyword>
<proteinExistence type="inferred from homology"/>
<comment type="caution">
    <text evidence="3">Lacks conserved residue(s) required for the propagation of feature annotation.</text>
</comment>
<dbReference type="GO" id="GO:0010181">
    <property type="term" value="F:FMN binding"/>
    <property type="evidence" value="ECO:0007669"/>
    <property type="project" value="UniProtKB-UniRule"/>
</dbReference>
<evidence type="ECO:0000259" key="6">
    <source>
        <dbReference type="Pfam" id="PF02441"/>
    </source>
</evidence>
<dbReference type="GO" id="GO:0015937">
    <property type="term" value="P:coenzyme A biosynthetic process"/>
    <property type="evidence" value="ECO:0007669"/>
    <property type="project" value="UniProtKB-UniRule"/>
</dbReference>
<dbReference type="PANTHER" id="PTHR14359">
    <property type="entry name" value="HOMO-OLIGOMERIC FLAVIN CONTAINING CYS DECARBOXYLASE FAMILY"/>
    <property type="match status" value="1"/>
</dbReference>
<dbReference type="GO" id="GO:0071513">
    <property type="term" value="C:phosphopantothenoylcysteine decarboxylase complex"/>
    <property type="evidence" value="ECO:0007669"/>
    <property type="project" value="TreeGrafter"/>
</dbReference>
<protein>
    <recommendedName>
        <fullName evidence="3">Coenzyme A biosynthesis bifunctional protein CoaBC</fullName>
    </recommendedName>
    <alternativeName>
        <fullName evidence="3">DNA/pantothenate metabolism flavoprotein</fullName>
    </alternativeName>
    <alternativeName>
        <fullName evidence="3">Phosphopantothenoylcysteine synthetase/decarboxylase</fullName>
        <shortName evidence="3">PPCS-PPCDC</shortName>
    </alternativeName>
    <domain>
        <recommendedName>
            <fullName evidence="3">Phosphopantothenoylcysteine decarboxylase</fullName>
            <shortName evidence="3">PPC decarboxylase</shortName>
            <shortName evidence="3">PPC-DC</shortName>
            <ecNumber evidence="3">4.1.1.36</ecNumber>
        </recommendedName>
        <alternativeName>
            <fullName evidence="3">CoaC</fullName>
        </alternativeName>
    </domain>
    <domain>
        <recommendedName>
            <fullName evidence="3">Phosphopantothenate--cysteine ligase</fullName>
            <ecNumber evidence="3">6.3.2.5</ecNumber>
        </recommendedName>
        <alternativeName>
            <fullName evidence="3">CoaB</fullName>
        </alternativeName>
        <alternativeName>
            <fullName evidence="3">Phosphopantothenoylcysteine synthetase</fullName>
            <shortName evidence="3">PPC synthetase</shortName>
            <shortName evidence="3">PPC-S</shortName>
        </alternativeName>
    </domain>
</protein>
<evidence type="ECO:0000256" key="1">
    <source>
        <dbReference type="ARBA" id="ARBA00022793"/>
    </source>
</evidence>
<keyword evidence="9" id="KW-1185">Reference proteome</keyword>
<evidence type="ECO:0000313" key="8">
    <source>
        <dbReference type="EMBL" id="THF74264.1"/>
    </source>
</evidence>
<keyword evidence="3" id="KW-0479">Metal-binding</keyword>
<comment type="pathway">
    <text evidence="3 4">Cofactor biosynthesis; coenzyme A biosynthesis; CoA from (R)-pantothenate: step 3/5.</text>
</comment>
<comment type="catalytic activity">
    <reaction evidence="3 4">
        <text>(R)-4'-phosphopantothenate + L-cysteine + CTP = N-[(R)-4-phosphopantothenoyl]-L-cysteine + CMP + diphosphate + H(+)</text>
        <dbReference type="Rhea" id="RHEA:19397"/>
        <dbReference type="ChEBI" id="CHEBI:10986"/>
        <dbReference type="ChEBI" id="CHEBI:15378"/>
        <dbReference type="ChEBI" id="CHEBI:33019"/>
        <dbReference type="ChEBI" id="CHEBI:35235"/>
        <dbReference type="ChEBI" id="CHEBI:37563"/>
        <dbReference type="ChEBI" id="CHEBI:59458"/>
        <dbReference type="ChEBI" id="CHEBI:60377"/>
        <dbReference type="EC" id="6.3.2.5"/>
    </reaction>
</comment>
<dbReference type="GO" id="GO:0015941">
    <property type="term" value="P:pantothenate catabolic process"/>
    <property type="evidence" value="ECO:0007669"/>
    <property type="project" value="InterPro"/>
</dbReference>
<dbReference type="Pfam" id="PF02441">
    <property type="entry name" value="Flavoprotein"/>
    <property type="match status" value="1"/>
</dbReference>
<feature type="binding site" evidence="3">
    <location>
        <position position="297"/>
    </location>
    <ligand>
        <name>CTP</name>
        <dbReference type="ChEBI" id="CHEBI:37563"/>
    </ligand>
</feature>
<sequence length="441" mass="46466">MLEGKTIVLGITGGIAAYKAATLCSRLVSFGASVRVVMTEGATKFIAPLTLQTLSRHPVATDVFDEHDASVVQHIDLADAADLVVVAPATANIIAKLAHGIADDMLSTTLLATTAPVLVAPAMNVHMLQHPAVVANVETLAARGVRFVEAGTGQLACGYVGKGRLAEPDEIVQVVIGLLTGPERLGGPAGPQPLAGRKVLVTAGGTIERLDPVRYITNDSSGKMGFALAEAARELGADVTLVCARTDGPPPSGVTVVKAPSAEEMLAAVMERLPEADAVVKAAAVADYRPAERHEHKMKKGAETMTLTLVRTPDILQAIGDWRRASDKLGTRRAPFVVGFAAETTDVERHALDKLARKRCDLIVANDVSAQGAGFGSDTNIVQVYGKEGLVLSLEQQSKRLVAERLWQLIAQRAGWSADGDRNQDQDGVRARERDEGAAPL</sequence>
<keyword evidence="3" id="KW-0460">Magnesium</keyword>
<dbReference type="Pfam" id="PF04127">
    <property type="entry name" value="DFP"/>
    <property type="match status" value="1"/>
</dbReference>
<dbReference type="InterPro" id="IPR035929">
    <property type="entry name" value="CoaB-like_sf"/>
</dbReference>
<accession>A0A4S4BI49</accession>
<comment type="pathway">
    <text evidence="3 4">Cofactor biosynthesis; coenzyme A biosynthesis; CoA from (R)-pantothenate: step 2/5.</text>
</comment>
<comment type="catalytic activity">
    <reaction evidence="3 4">
        <text>N-[(R)-4-phosphopantothenoyl]-L-cysteine + H(+) = (R)-4'-phosphopantetheine + CO2</text>
        <dbReference type="Rhea" id="RHEA:16793"/>
        <dbReference type="ChEBI" id="CHEBI:15378"/>
        <dbReference type="ChEBI" id="CHEBI:16526"/>
        <dbReference type="ChEBI" id="CHEBI:59458"/>
        <dbReference type="ChEBI" id="CHEBI:61723"/>
        <dbReference type="EC" id="4.1.1.36"/>
    </reaction>
</comment>
<feature type="domain" description="Flavoprotein" evidence="6">
    <location>
        <begin position="5"/>
        <end position="177"/>
    </location>
</feature>
<dbReference type="HAMAP" id="MF_02225">
    <property type="entry name" value="CoaBC"/>
    <property type="match status" value="1"/>
</dbReference>
<evidence type="ECO:0000256" key="2">
    <source>
        <dbReference type="ARBA" id="ARBA00023239"/>
    </source>
</evidence>
<organism evidence="8 9">
    <name type="scientific">Cohnella fermenti</name>
    <dbReference type="NCBI Taxonomy" id="2565925"/>
    <lineage>
        <taxon>Bacteria</taxon>
        <taxon>Bacillati</taxon>
        <taxon>Bacillota</taxon>
        <taxon>Bacilli</taxon>
        <taxon>Bacillales</taxon>
        <taxon>Paenibacillaceae</taxon>
        <taxon>Cohnella</taxon>
    </lineage>
</organism>
<evidence type="ECO:0000256" key="4">
    <source>
        <dbReference type="RuleBase" id="RU364078"/>
    </source>
</evidence>
<dbReference type="PANTHER" id="PTHR14359:SF6">
    <property type="entry name" value="PHOSPHOPANTOTHENOYLCYSTEINE DECARBOXYLASE"/>
    <property type="match status" value="1"/>
</dbReference>
<dbReference type="Proteomes" id="UP000310636">
    <property type="component" value="Unassembled WGS sequence"/>
</dbReference>
<feature type="region of interest" description="Disordered" evidence="5">
    <location>
        <begin position="417"/>
        <end position="441"/>
    </location>
</feature>
<keyword evidence="3 4" id="KW-0436">Ligase</keyword>
<comment type="cofactor">
    <cofactor evidence="3">
        <name>FMN</name>
        <dbReference type="ChEBI" id="CHEBI:58210"/>
    </cofactor>
    <text evidence="3">Binds 1 FMN per subunit.</text>
</comment>
<evidence type="ECO:0000313" key="9">
    <source>
        <dbReference type="Proteomes" id="UP000310636"/>
    </source>
</evidence>